<gene>
    <name evidence="1" type="ORF">FHR98_002501</name>
</gene>
<comment type="caution">
    <text evidence="1">The sequence shown here is derived from an EMBL/GenBank/DDBJ whole genome shotgun (WGS) entry which is preliminary data.</text>
</comment>
<evidence type="ECO:0000313" key="1">
    <source>
        <dbReference type="EMBL" id="MBB3066196.1"/>
    </source>
</evidence>
<name>A0A839SXD9_9PROT</name>
<sequence>MTAPIQEELASNTSLAAEKAVFGSPTYFYKNEPYFGQDRSGFLREAITGQPI</sequence>
<dbReference type="GO" id="GO:0016853">
    <property type="term" value="F:isomerase activity"/>
    <property type="evidence" value="ECO:0007669"/>
    <property type="project" value="UniProtKB-KW"/>
</dbReference>
<reference evidence="1 2" key="1">
    <citation type="submission" date="2020-08" db="EMBL/GenBank/DDBJ databases">
        <title>Genomic Encyclopedia of Type Strains, Phase III (KMG-III): the genomes of soil and plant-associated and newly described type strains.</title>
        <authorList>
            <person name="Whitman W."/>
        </authorList>
    </citation>
    <scope>NUCLEOTIDE SEQUENCE [LARGE SCALE GENOMIC DNA]</scope>
    <source>
        <strain evidence="1 2">CECT 8803</strain>
    </source>
</reference>
<dbReference type="Gene3D" id="3.40.30.10">
    <property type="entry name" value="Glutaredoxin"/>
    <property type="match status" value="1"/>
</dbReference>
<dbReference type="Proteomes" id="UP000581135">
    <property type="component" value="Unassembled WGS sequence"/>
</dbReference>
<accession>A0A839SXD9</accession>
<keyword evidence="1" id="KW-0413">Isomerase</keyword>
<dbReference type="AlphaFoldDB" id="A0A839SXD9"/>
<evidence type="ECO:0000313" key="2">
    <source>
        <dbReference type="Proteomes" id="UP000581135"/>
    </source>
</evidence>
<dbReference type="EMBL" id="JACHXA010000007">
    <property type="protein sequence ID" value="MBB3066196.1"/>
    <property type="molecule type" value="Genomic_DNA"/>
</dbReference>
<dbReference type="RefSeq" id="WP_183417017.1">
    <property type="nucleotide sequence ID" value="NZ_JACHXA010000007.1"/>
</dbReference>
<organism evidence="1 2">
    <name type="scientific">Limibacillus halophilus</name>
    <dbReference type="NCBI Taxonomy" id="1579333"/>
    <lineage>
        <taxon>Bacteria</taxon>
        <taxon>Pseudomonadati</taxon>
        <taxon>Pseudomonadota</taxon>
        <taxon>Alphaproteobacteria</taxon>
        <taxon>Rhodospirillales</taxon>
        <taxon>Rhodovibrionaceae</taxon>
        <taxon>Limibacillus</taxon>
    </lineage>
</organism>
<proteinExistence type="predicted"/>
<protein>
    <submittedName>
        <fullName evidence="1">2-hydroxychromene-2-carboxylate isomerase</fullName>
    </submittedName>
</protein>
<keyword evidence="2" id="KW-1185">Reference proteome</keyword>